<dbReference type="OrthoDB" id="189997at2759"/>
<dbReference type="Proteomes" id="UP000294933">
    <property type="component" value="Unassembled WGS sequence"/>
</dbReference>
<organism evidence="2 3">
    <name type="scientific">Rickenella mellea</name>
    <dbReference type="NCBI Taxonomy" id="50990"/>
    <lineage>
        <taxon>Eukaryota</taxon>
        <taxon>Fungi</taxon>
        <taxon>Dikarya</taxon>
        <taxon>Basidiomycota</taxon>
        <taxon>Agaricomycotina</taxon>
        <taxon>Agaricomycetes</taxon>
        <taxon>Hymenochaetales</taxon>
        <taxon>Rickenellaceae</taxon>
        <taxon>Rickenella</taxon>
    </lineage>
</organism>
<dbReference type="EMBL" id="ML170170">
    <property type="protein sequence ID" value="TDL23360.1"/>
    <property type="molecule type" value="Genomic_DNA"/>
</dbReference>
<dbReference type="InterPro" id="IPR047801">
    <property type="entry name" value="Peptidase_C45"/>
</dbReference>
<gene>
    <name evidence="2" type="ORF">BD410DRAFT_721092</name>
</gene>
<dbReference type="STRING" id="50990.A0A4Y7Q968"/>
<dbReference type="Gene3D" id="1.10.10.2120">
    <property type="match status" value="1"/>
</dbReference>
<proteinExistence type="predicted"/>
<evidence type="ECO:0000313" key="2">
    <source>
        <dbReference type="EMBL" id="TDL23360.1"/>
    </source>
</evidence>
<reference evidence="2 3" key="1">
    <citation type="submission" date="2018-06" db="EMBL/GenBank/DDBJ databases">
        <title>A transcriptomic atlas of mushroom development highlights an independent origin of complex multicellularity.</title>
        <authorList>
            <consortium name="DOE Joint Genome Institute"/>
            <person name="Krizsan K."/>
            <person name="Almasi E."/>
            <person name="Merenyi Z."/>
            <person name="Sahu N."/>
            <person name="Viragh M."/>
            <person name="Koszo T."/>
            <person name="Mondo S."/>
            <person name="Kiss B."/>
            <person name="Balint B."/>
            <person name="Kues U."/>
            <person name="Barry K."/>
            <person name="Hegedus J.C."/>
            <person name="Henrissat B."/>
            <person name="Johnson J."/>
            <person name="Lipzen A."/>
            <person name="Ohm R."/>
            <person name="Nagy I."/>
            <person name="Pangilinan J."/>
            <person name="Yan J."/>
            <person name="Xiong Y."/>
            <person name="Grigoriev I.V."/>
            <person name="Hibbett D.S."/>
            <person name="Nagy L.G."/>
        </authorList>
    </citation>
    <scope>NUCLEOTIDE SEQUENCE [LARGE SCALE GENOMIC DNA]</scope>
    <source>
        <strain evidence="2 3">SZMC22713</strain>
    </source>
</reference>
<dbReference type="PANTHER" id="PTHR34180">
    <property type="entry name" value="PEPTIDASE C45"/>
    <property type="match status" value="1"/>
</dbReference>
<evidence type="ECO:0000313" key="3">
    <source>
        <dbReference type="Proteomes" id="UP000294933"/>
    </source>
</evidence>
<dbReference type="AlphaFoldDB" id="A0A4Y7Q968"/>
<dbReference type="Gene3D" id="3.60.60.10">
    <property type="entry name" value="Penicillin V Acylase, Chain A"/>
    <property type="match status" value="1"/>
</dbReference>
<feature type="domain" description="Peptidase C45 hydrolase" evidence="1">
    <location>
        <begin position="120"/>
        <end position="321"/>
    </location>
</feature>
<dbReference type="InterPro" id="IPR047794">
    <property type="entry name" value="C45_proenzyme-like"/>
</dbReference>
<dbReference type="VEuPathDB" id="FungiDB:BD410DRAFT_721092"/>
<sequence>MSSSPVPQLDLSGSPYDIGLKHGQVLRAAILRQIAIYAELFEVRCKLDWEEAQEVARGYERSLQNLVPHVLDEMRGIADGMGKDTHVSVRDIIVLNARSEIALGLWDDGCTSLAWALRDSGRQILAQNWDWRVPVQENLALVSITQPEKPKIWMVIEAGMVGKIGFNSASVGVTLNAIRARPISTSCLPIHVALRLALESTSVAKAIKTIENLGGVGSSQHILIADRNGAQALELSPWGNVYIKPNEDGLIVHTNHFLMNKFVEEPPWLSSSPIRLERAYTLCKEIADEDPTLTSLTSALLRERIFSDTFNAPDAICCSPNPTAEDGNTTTLFNIVMEFGEDRPPKAEVQFDRPGLDNHNPVLRIPWKQTGGEVVNA</sequence>
<keyword evidence="3" id="KW-1185">Reference proteome</keyword>
<dbReference type="PANTHER" id="PTHR34180:SF1">
    <property type="entry name" value="BETA-ALANYL-DOPAMINE_CARCININE HYDROLASE"/>
    <property type="match status" value="1"/>
</dbReference>
<accession>A0A4Y7Q968</accession>
<dbReference type="Pfam" id="PF03417">
    <property type="entry name" value="AAT"/>
    <property type="match status" value="1"/>
</dbReference>
<dbReference type="NCBIfam" id="NF040521">
    <property type="entry name" value="C45_proenzyme"/>
    <property type="match status" value="1"/>
</dbReference>
<name>A0A4Y7Q968_9AGAM</name>
<protein>
    <submittedName>
        <fullName evidence="2">AAT-domain-containing protein</fullName>
    </submittedName>
</protein>
<dbReference type="InterPro" id="IPR005079">
    <property type="entry name" value="Peptidase_C45_hydrolase"/>
</dbReference>
<evidence type="ECO:0000259" key="1">
    <source>
        <dbReference type="Pfam" id="PF03417"/>
    </source>
</evidence>